<dbReference type="SUPFAM" id="SSF158682">
    <property type="entry name" value="TerB-like"/>
    <property type="match status" value="1"/>
</dbReference>
<keyword evidence="1" id="KW-0812">Transmembrane</keyword>
<comment type="caution">
    <text evidence="2">The sequence shown here is derived from an EMBL/GenBank/DDBJ whole genome shotgun (WGS) entry which is preliminary data.</text>
</comment>
<feature type="transmembrane region" description="Helical" evidence="1">
    <location>
        <begin position="162"/>
        <end position="183"/>
    </location>
</feature>
<dbReference type="EMBL" id="CAJNOT010000030">
    <property type="protein sequence ID" value="CAF0786794.1"/>
    <property type="molecule type" value="Genomic_DNA"/>
</dbReference>
<feature type="transmembrane region" description="Helical" evidence="1">
    <location>
        <begin position="108"/>
        <end position="126"/>
    </location>
</feature>
<dbReference type="AlphaFoldDB" id="A0A813RTC6"/>
<evidence type="ECO:0000313" key="2">
    <source>
        <dbReference type="EMBL" id="CAF0786794.1"/>
    </source>
</evidence>
<accession>A0A813RTC6</accession>
<reference evidence="2" key="1">
    <citation type="submission" date="2021-02" db="EMBL/GenBank/DDBJ databases">
        <authorList>
            <person name="Nowell W R."/>
        </authorList>
    </citation>
    <scope>NUCLEOTIDE SEQUENCE</scope>
</reference>
<gene>
    <name evidence="2" type="ORF">ZHD862_LOCUS1689</name>
</gene>
<protein>
    <submittedName>
        <fullName evidence="2">Uncharacterized protein</fullName>
    </submittedName>
</protein>
<name>A0A813RTC6_9BILA</name>
<feature type="transmembrane region" description="Helical" evidence="1">
    <location>
        <begin position="40"/>
        <end position="63"/>
    </location>
</feature>
<organism evidence="2 3">
    <name type="scientific">Rotaria sordida</name>
    <dbReference type="NCBI Taxonomy" id="392033"/>
    <lineage>
        <taxon>Eukaryota</taxon>
        <taxon>Metazoa</taxon>
        <taxon>Spiralia</taxon>
        <taxon>Gnathifera</taxon>
        <taxon>Rotifera</taxon>
        <taxon>Eurotatoria</taxon>
        <taxon>Bdelloidea</taxon>
        <taxon>Philodinida</taxon>
        <taxon>Philodinidae</taxon>
        <taxon>Rotaria</taxon>
    </lineage>
</organism>
<evidence type="ECO:0000256" key="1">
    <source>
        <dbReference type="SAM" id="Phobius"/>
    </source>
</evidence>
<proteinExistence type="predicted"/>
<keyword evidence="1" id="KW-1133">Transmembrane helix</keyword>
<feature type="transmembrane region" description="Helical" evidence="1">
    <location>
        <begin position="75"/>
        <end position="96"/>
    </location>
</feature>
<dbReference type="InterPro" id="IPR029024">
    <property type="entry name" value="TerB-like"/>
</dbReference>
<sequence length="503" mass="57081">MEEPTDMENSEDVDPTEYMRLKEEYEDKYEDFMRKHLRRVWPLCAVRLLGVFQLLVTLVILGIDLPIILMFGPRWQLFAGCWASILGFIACVSTIHSSRKMTWSKLKWTAGFNIVAGIAMALMAAFDILYLMNSKICLVISGCHYLWYTYSAVRSFYTGQVVMGVLYLLSVFIFLVLFIKYGIGGTTLFENIQRGWAPPIFDPVVPPNSTTPMPQNPMARSEMMMPPPPPGYISMPPQSVPGARMMMPPSQQPMPGARMMMPPPQQPMPGARMMMRPPLPPGSMPPYQVQVPGAMMPRPRGPMMMPGGRPLMQGYYGPPVYIEMSENPTNPTRQLITEWIHQEKYNHKEETQRKFYANLAHAKGVLKVAAADSKVNEETRKWVSGYLAAMGVTDEILDLADKYKPNIEDGTVPYHSKSGLEHAKYGQLWIFYDAFCAASAGGELTADKITAIYALAKKMLIDEEKIKEVQQLFEREIELRKKRLEILFPNGIYTAIKEVEMEQ</sequence>
<keyword evidence="1" id="KW-0472">Membrane</keyword>
<dbReference type="Gene3D" id="1.10.3680.10">
    <property type="entry name" value="TerB-like"/>
    <property type="match status" value="1"/>
</dbReference>
<dbReference type="Proteomes" id="UP000663864">
    <property type="component" value="Unassembled WGS sequence"/>
</dbReference>
<evidence type="ECO:0000313" key="3">
    <source>
        <dbReference type="Proteomes" id="UP000663864"/>
    </source>
</evidence>